<protein>
    <submittedName>
        <fullName evidence="1">Uncharacterized protein</fullName>
    </submittedName>
</protein>
<dbReference type="Proteomes" id="UP000652761">
    <property type="component" value="Unassembled WGS sequence"/>
</dbReference>
<accession>A0A843VUZ7</accession>
<dbReference type="Pfam" id="PF03140">
    <property type="entry name" value="DUF247"/>
    <property type="match status" value="1"/>
</dbReference>
<organism evidence="1 2">
    <name type="scientific">Colocasia esculenta</name>
    <name type="common">Wild taro</name>
    <name type="synonym">Arum esculentum</name>
    <dbReference type="NCBI Taxonomy" id="4460"/>
    <lineage>
        <taxon>Eukaryota</taxon>
        <taxon>Viridiplantae</taxon>
        <taxon>Streptophyta</taxon>
        <taxon>Embryophyta</taxon>
        <taxon>Tracheophyta</taxon>
        <taxon>Spermatophyta</taxon>
        <taxon>Magnoliopsida</taxon>
        <taxon>Liliopsida</taxon>
        <taxon>Araceae</taxon>
        <taxon>Aroideae</taxon>
        <taxon>Colocasieae</taxon>
        <taxon>Colocasia</taxon>
    </lineage>
</organism>
<reference evidence="1" key="1">
    <citation type="submission" date="2017-07" db="EMBL/GenBank/DDBJ databases">
        <title>Taro Niue Genome Assembly and Annotation.</title>
        <authorList>
            <person name="Atibalentja N."/>
            <person name="Keating K."/>
            <person name="Fields C.J."/>
        </authorList>
    </citation>
    <scope>NUCLEOTIDE SEQUENCE</scope>
    <source>
        <strain evidence="1">Niue_2</strain>
        <tissue evidence="1">Leaf</tissue>
    </source>
</reference>
<name>A0A843VUZ7_COLES</name>
<dbReference type="AlphaFoldDB" id="A0A843VUZ7"/>
<evidence type="ECO:0000313" key="1">
    <source>
        <dbReference type="EMBL" id="MQL99745.1"/>
    </source>
</evidence>
<dbReference type="OrthoDB" id="1862127at2759"/>
<comment type="caution">
    <text evidence="1">The sequence shown here is derived from an EMBL/GenBank/DDBJ whole genome shotgun (WGS) entry which is preliminary data.</text>
</comment>
<evidence type="ECO:0000313" key="2">
    <source>
        <dbReference type="Proteomes" id="UP000652761"/>
    </source>
</evidence>
<keyword evidence="2" id="KW-1185">Reference proteome</keyword>
<dbReference type="InterPro" id="IPR004158">
    <property type="entry name" value="DUF247_pln"/>
</dbReference>
<dbReference type="EMBL" id="NMUH01002403">
    <property type="protein sequence ID" value="MQL99745.1"/>
    <property type="molecule type" value="Genomic_DNA"/>
</dbReference>
<proteinExistence type="predicted"/>
<feature type="non-terminal residue" evidence="1">
    <location>
        <position position="1"/>
    </location>
</feature>
<gene>
    <name evidence="1" type="ORF">Taro_032479</name>
</gene>
<sequence length="175" mass="20050">SPNAEDEGSPFHSSVAVLLFAVLVTEWEPPPLATFRIPEILTGWRRRHGQTRAQYAEAIALSEDGLVEMLVLDRCFIIEYFVKRVFRQTAKTAPLSVVRWGFSHLRRDLMILENQIPFFVLVKLFCNSKIPFFGTRQEPLTLMEIPLRFLNIKLPMAEHPNPKPFSTFSTCTTSA</sequence>
<dbReference type="PANTHER" id="PTHR31170">
    <property type="entry name" value="BNAC04G53230D PROTEIN"/>
    <property type="match status" value="1"/>
</dbReference>